<evidence type="ECO:0000313" key="2">
    <source>
        <dbReference type="EMBL" id="KAL0440197.1"/>
    </source>
</evidence>
<dbReference type="AlphaFoldDB" id="A0AAW2WEW7"/>
<reference evidence="2" key="2">
    <citation type="journal article" date="2024" name="Plant">
        <title>Genomic evolution and insights into agronomic trait innovations of Sesamum species.</title>
        <authorList>
            <person name="Miao H."/>
            <person name="Wang L."/>
            <person name="Qu L."/>
            <person name="Liu H."/>
            <person name="Sun Y."/>
            <person name="Le M."/>
            <person name="Wang Q."/>
            <person name="Wei S."/>
            <person name="Zheng Y."/>
            <person name="Lin W."/>
            <person name="Duan Y."/>
            <person name="Cao H."/>
            <person name="Xiong S."/>
            <person name="Wang X."/>
            <person name="Wei L."/>
            <person name="Li C."/>
            <person name="Ma Q."/>
            <person name="Ju M."/>
            <person name="Zhao R."/>
            <person name="Li G."/>
            <person name="Mu C."/>
            <person name="Tian Q."/>
            <person name="Mei H."/>
            <person name="Zhang T."/>
            <person name="Gao T."/>
            <person name="Zhang H."/>
        </authorList>
    </citation>
    <scope>NUCLEOTIDE SEQUENCE</scope>
    <source>
        <strain evidence="2">KEN1</strain>
    </source>
</reference>
<proteinExistence type="predicted"/>
<sequence>MKDGEWQRSRDKGRWKEDRERQVRADKERDPPYRPKFHNYMPFATTRTKALMMVEKSNCLQWPRHTRFTPAKKYSSKYCKFHKERGHDTEECYQLKDEIEKFVRLGYFKEYILEQGTRSRDYKVGDRRTRSRSRSRERF</sequence>
<feature type="region of interest" description="Disordered" evidence="1">
    <location>
        <begin position="119"/>
        <end position="139"/>
    </location>
</feature>
<feature type="compositionally biased region" description="Basic and acidic residues" evidence="1">
    <location>
        <begin position="1"/>
        <end position="33"/>
    </location>
</feature>
<name>A0AAW2WEW7_9LAMI</name>
<reference evidence="2" key="1">
    <citation type="submission" date="2020-06" db="EMBL/GenBank/DDBJ databases">
        <authorList>
            <person name="Li T."/>
            <person name="Hu X."/>
            <person name="Zhang T."/>
            <person name="Song X."/>
            <person name="Zhang H."/>
            <person name="Dai N."/>
            <person name="Sheng W."/>
            <person name="Hou X."/>
            <person name="Wei L."/>
        </authorList>
    </citation>
    <scope>NUCLEOTIDE SEQUENCE</scope>
    <source>
        <strain evidence="2">KEN1</strain>
        <tissue evidence="2">Leaf</tissue>
    </source>
</reference>
<dbReference type="EMBL" id="JACGWN010000008">
    <property type="protein sequence ID" value="KAL0440197.1"/>
    <property type="molecule type" value="Genomic_DNA"/>
</dbReference>
<organism evidence="2">
    <name type="scientific">Sesamum latifolium</name>
    <dbReference type="NCBI Taxonomy" id="2727402"/>
    <lineage>
        <taxon>Eukaryota</taxon>
        <taxon>Viridiplantae</taxon>
        <taxon>Streptophyta</taxon>
        <taxon>Embryophyta</taxon>
        <taxon>Tracheophyta</taxon>
        <taxon>Spermatophyta</taxon>
        <taxon>Magnoliopsida</taxon>
        <taxon>eudicotyledons</taxon>
        <taxon>Gunneridae</taxon>
        <taxon>Pentapetalae</taxon>
        <taxon>asterids</taxon>
        <taxon>lamiids</taxon>
        <taxon>Lamiales</taxon>
        <taxon>Pedaliaceae</taxon>
        <taxon>Sesamum</taxon>
    </lineage>
</organism>
<accession>A0AAW2WEW7</accession>
<feature type="region of interest" description="Disordered" evidence="1">
    <location>
        <begin position="1"/>
        <end position="39"/>
    </location>
</feature>
<protein>
    <recommendedName>
        <fullName evidence="3">Reverse transcriptase domain-containing protein</fullName>
    </recommendedName>
</protein>
<comment type="caution">
    <text evidence="2">The sequence shown here is derived from an EMBL/GenBank/DDBJ whole genome shotgun (WGS) entry which is preliminary data.</text>
</comment>
<evidence type="ECO:0008006" key="3">
    <source>
        <dbReference type="Google" id="ProtNLM"/>
    </source>
</evidence>
<evidence type="ECO:0000256" key="1">
    <source>
        <dbReference type="SAM" id="MobiDB-lite"/>
    </source>
</evidence>
<gene>
    <name evidence="2" type="ORF">Slati_2502700</name>
</gene>